<dbReference type="KEGG" id="mrr:Moror_11037"/>
<evidence type="ECO:0000313" key="1">
    <source>
        <dbReference type="EMBL" id="ESK85065.1"/>
    </source>
</evidence>
<reference evidence="1 2" key="1">
    <citation type="journal article" date="2014" name="BMC Genomics">
        <title>Genome and secretome analysis of the hemibiotrophic fungal pathogen, Moniliophthora roreri, which causes frosty pod rot disease of cacao: mechanisms of the biotrophic and necrotrophic phases.</title>
        <authorList>
            <person name="Meinhardt L.W."/>
            <person name="Costa G.G.L."/>
            <person name="Thomazella D.P.T."/>
            <person name="Teixeira P.J.P.L."/>
            <person name="Carazzolle M.F."/>
            <person name="Schuster S.C."/>
            <person name="Carlson J.E."/>
            <person name="Guiltinan M.J."/>
            <person name="Mieczkowski P."/>
            <person name="Farmer A."/>
            <person name="Ramaraj T."/>
            <person name="Crozier J."/>
            <person name="Davis R.E."/>
            <person name="Shao J."/>
            <person name="Melnick R.L."/>
            <person name="Pereira G.A.G."/>
            <person name="Bailey B.A."/>
        </authorList>
    </citation>
    <scope>NUCLEOTIDE SEQUENCE [LARGE SCALE GENOMIC DNA]</scope>
    <source>
        <strain evidence="1 2">MCA 2997</strain>
    </source>
</reference>
<evidence type="ECO:0000313" key="2">
    <source>
        <dbReference type="Proteomes" id="UP000017559"/>
    </source>
</evidence>
<comment type="caution">
    <text evidence="1">The sequence shown here is derived from an EMBL/GenBank/DDBJ whole genome shotgun (WGS) entry which is preliminary data.</text>
</comment>
<protein>
    <submittedName>
        <fullName evidence="1">Uncharacterized protein</fullName>
    </submittedName>
</protein>
<dbReference type="AlphaFoldDB" id="V2WXW4"/>
<gene>
    <name evidence="1" type="ORF">Moror_11037</name>
</gene>
<name>V2WXW4_MONRO</name>
<accession>V2WXW4</accession>
<sequence>MRAPSEISSLYSSTGTFTTLSTIQGLGSISGRAMKTLGKAVVYGIDSILIRRRLAQIESHLGASTEGDEQSYEDLLEFSRSVYSWTIRKRSLRLIMARIGSMEFQDLATSVVALHSSSDLYLHLSCVLECLWWDNVESDTNTDTLSNDAIGSEAASSNKKRSYYRSTGCDAYLSSLPIQNDNIPDFLLCSPAILYFALVASLGRRDHSRIMVELGMLSFLRELGCFDKRASSVREGSASQLLLRVIAAKLDPVSDYAAYLAVVGCLDEMKDSRLDLQTLEVTSAESDNDIAGLIEDTISFTKSMATPNGDKLFGNSRFRKDLRRRQRAFRAKKISYTSYVIA</sequence>
<proteinExistence type="predicted"/>
<dbReference type="HOGENOM" id="CLU_811558_0_0_1"/>
<keyword evidence="2" id="KW-1185">Reference proteome</keyword>
<organism evidence="1 2">
    <name type="scientific">Moniliophthora roreri (strain MCA 2997)</name>
    <name type="common">Cocoa frosty pod rot fungus</name>
    <name type="synonym">Crinipellis roreri</name>
    <dbReference type="NCBI Taxonomy" id="1381753"/>
    <lineage>
        <taxon>Eukaryota</taxon>
        <taxon>Fungi</taxon>
        <taxon>Dikarya</taxon>
        <taxon>Basidiomycota</taxon>
        <taxon>Agaricomycotina</taxon>
        <taxon>Agaricomycetes</taxon>
        <taxon>Agaricomycetidae</taxon>
        <taxon>Agaricales</taxon>
        <taxon>Marasmiineae</taxon>
        <taxon>Marasmiaceae</taxon>
        <taxon>Moniliophthora</taxon>
    </lineage>
</organism>
<dbReference type="Proteomes" id="UP000017559">
    <property type="component" value="Unassembled WGS sequence"/>
</dbReference>
<dbReference type="EMBL" id="AWSO01001156">
    <property type="protein sequence ID" value="ESK85065.1"/>
    <property type="molecule type" value="Genomic_DNA"/>
</dbReference>
<dbReference type="OrthoDB" id="3062192at2759"/>